<feature type="signal peptide" evidence="5">
    <location>
        <begin position="1"/>
        <end position="21"/>
    </location>
</feature>
<dbReference type="OrthoDB" id="5835829at2759"/>
<dbReference type="CDD" id="cd03784">
    <property type="entry name" value="GT1_Gtf-like"/>
    <property type="match status" value="1"/>
</dbReference>
<evidence type="ECO:0000313" key="6">
    <source>
        <dbReference type="Proteomes" id="UP000504633"/>
    </source>
</evidence>
<keyword evidence="6" id="KW-1185">Reference proteome</keyword>
<gene>
    <name evidence="7" type="primary">LOC111602201</name>
</gene>
<comment type="similarity">
    <text evidence="1">Belongs to the UDP-glycosyltransferase family.</text>
</comment>
<dbReference type="Pfam" id="PF00201">
    <property type="entry name" value="UDPGT"/>
    <property type="match status" value="1"/>
</dbReference>
<dbReference type="GeneID" id="111602201"/>
<dbReference type="KEGG" id="dhe:111602201"/>
<dbReference type="PANTHER" id="PTHR48043:SF159">
    <property type="entry name" value="EG:EG0003.4 PROTEIN-RELATED"/>
    <property type="match status" value="1"/>
</dbReference>
<keyword evidence="3" id="KW-0808">Transferase</keyword>
<reference evidence="7" key="1">
    <citation type="submission" date="2025-08" db="UniProtKB">
        <authorList>
            <consortium name="RefSeq"/>
        </authorList>
    </citation>
    <scope>IDENTIFICATION</scope>
    <source>
        <strain evidence="7">15085-1641.00</strain>
        <tissue evidence="7">Whole body</tissue>
    </source>
</reference>
<dbReference type="AlphaFoldDB" id="A0A6J1M6Y9"/>
<name>A0A6J1M6Y9_DROHY</name>
<organism evidence="6 7">
    <name type="scientific">Drosophila hydei</name>
    <name type="common">Fruit fly</name>
    <dbReference type="NCBI Taxonomy" id="7224"/>
    <lineage>
        <taxon>Eukaryota</taxon>
        <taxon>Metazoa</taxon>
        <taxon>Ecdysozoa</taxon>
        <taxon>Arthropoda</taxon>
        <taxon>Hexapoda</taxon>
        <taxon>Insecta</taxon>
        <taxon>Pterygota</taxon>
        <taxon>Neoptera</taxon>
        <taxon>Endopterygota</taxon>
        <taxon>Diptera</taxon>
        <taxon>Brachycera</taxon>
        <taxon>Muscomorpha</taxon>
        <taxon>Ephydroidea</taxon>
        <taxon>Drosophilidae</taxon>
        <taxon>Drosophila</taxon>
    </lineage>
</organism>
<feature type="transmembrane region" description="Helical" evidence="4">
    <location>
        <begin position="492"/>
        <end position="511"/>
    </location>
</feature>
<keyword evidence="5" id="KW-0732">Signal</keyword>
<evidence type="ECO:0000256" key="2">
    <source>
        <dbReference type="ARBA" id="ARBA00022676"/>
    </source>
</evidence>
<evidence type="ECO:0000256" key="3">
    <source>
        <dbReference type="ARBA" id="ARBA00022679"/>
    </source>
</evidence>
<dbReference type="InterPro" id="IPR050271">
    <property type="entry name" value="UDP-glycosyltransferase"/>
</dbReference>
<keyword evidence="4" id="KW-1133">Transmembrane helix</keyword>
<proteinExistence type="inferred from homology"/>
<dbReference type="Proteomes" id="UP000504633">
    <property type="component" value="Unplaced"/>
</dbReference>
<dbReference type="InterPro" id="IPR002213">
    <property type="entry name" value="UDP_glucos_trans"/>
</dbReference>
<protein>
    <submittedName>
        <fullName evidence="7">UDP-glucuronosyltransferase 2B15-like</fullName>
    </submittedName>
</protein>
<sequence>MSLKTLFLSLLAVLFIHGSSGANILAVFSCPSASHLIVEMSMAKVLAENGHNVTVITSLKPHVTHKNLNLIYVPLTEEERKAYEASIAGMAERDNSDLIAAVFRMRKELLAMFNKSRDVMKDPRVKDLYENKDNKFDLVMVGYFFNSFQIGIAQKLKVPVVLVTSMFQSDLFNPMLGDIQTEAYVPTMGISLEQGQSMSFGQRLTNYIFLNVFKLFMYLMEKDNANYYEELYGNDLSMPKYEDLNKNVSLVLFNSHGLSEGPIRPNFPGAIEVGGIQIKEKPDPLPKPIADFLQNATDGAILLSLGSNLKGAYLKPDTVQKMFNVLSKLKQKVIWKWENLDKTPGKSDNILYSKWLPQDDILAHPKIKLFINHAGRGGITESQFHGKPMLSLPVFGDQPANADKMVKDGFGLSMSLLTLEEKPFHDNIKEVLENPQYTEKVKAFSQLFRDRPLTARQSVLYWIEYVLRHHGAAHLQSPLVHMSFIAANNLDIYALLICIVVISLLIAKTVIKYSYEKITKKSKRATTVKNPKKVKSK</sequence>
<keyword evidence="4" id="KW-0812">Transmembrane</keyword>
<keyword evidence="4" id="KW-0472">Membrane</keyword>
<dbReference type="FunFam" id="3.40.50.2000:FF:000050">
    <property type="entry name" value="UDP-glucuronosyltransferase"/>
    <property type="match status" value="1"/>
</dbReference>
<feature type="chain" id="PRO_5026870897" evidence="5">
    <location>
        <begin position="22"/>
        <end position="537"/>
    </location>
</feature>
<dbReference type="RefSeq" id="XP_023174938.2">
    <property type="nucleotide sequence ID" value="XM_023319170.2"/>
</dbReference>
<dbReference type="PANTHER" id="PTHR48043">
    <property type="entry name" value="EG:EG0003.4 PROTEIN-RELATED"/>
    <property type="match status" value="1"/>
</dbReference>
<dbReference type="OMA" id="IGAKQKN"/>
<dbReference type="GO" id="GO:0008194">
    <property type="term" value="F:UDP-glycosyltransferase activity"/>
    <property type="evidence" value="ECO:0007669"/>
    <property type="project" value="InterPro"/>
</dbReference>
<evidence type="ECO:0000256" key="5">
    <source>
        <dbReference type="SAM" id="SignalP"/>
    </source>
</evidence>
<evidence type="ECO:0000256" key="1">
    <source>
        <dbReference type="ARBA" id="ARBA00009995"/>
    </source>
</evidence>
<keyword evidence="2" id="KW-0328">Glycosyltransferase</keyword>
<dbReference type="PROSITE" id="PS51257">
    <property type="entry name" value="PROKAR_LIPOPROTEIN"/>
    <property type="match status" value="1"/>
</dbReference>
<evidence type="ECO:0000313" key="7">
    <source>
        <dbReference type="RefSeq" id="XP_023174938.2"/>
    </source>
</evidence>
<accession>A0A6J1M6Y9</accession>
<evidence type="ECO:0000256" key="4">
    <source>
        <dbReference type="SAM" id="Phobius"/>
    </source>
</evidence>
<dbReference type="Gene3D" id="3.40.50.2000">
    <property type="entry name" value="Glycogen Phosphorylase B"/>
    <property type="match status" value="2"/>
</dbReference>
<dbReference type="SUPFAM" id="SSF53756">
    <property type="entry name" value="UDP-Glycosyltransferase/glycogen phosphorylase"/>
    <property type="match status" value="1"/>
</dbReference>